<dbReference type="Proteomes" id="UP001174936">
    <property type="component" value="Unassembled WGS sequence"/>
</dbReference>
<feature type="region of interest" description="Disordered" evidence="11">
    <location>
        <begin position="882"/>
        <end position="909"/>
    </location>
</feature>
<evidence type="ECO:0000256" key="7">
    <source>
        <dbReference type="ARBA" id="ARBA00022840"/>
    </source>
</evidence>
<feature type="region of interest" description="Disordered" evidence="11">
    <location>
        <begin position="706"/>
        <end position="727"/>
    </location>
</feature>
<feature type="compositionally biased region" description="Pro residues" evidence="11">
    <location>
        <begin position="825"/>
        <end position="834"/>
    </location>
</feature>
<evidence type="ECO:0000256" key="5">
    <source>
        <dbReference type="ARBA" id="ARBA00022741"/>
    </source>
</evidence>
<feature type="region of interest" description="Disordered" evidence="11">
    <location>
        <begin position="759"/>
        <end position="806"/>
    </location>
</feature>
<keyword evidence="14" id="KW-1185">Reference proteome</keyword>
<dbReference type="InterPro" id="IPR011009">
    <property type="entry name" value="Kinase-like_dom_sf"/>
</dbReference>
<dbReference type="AlphaFoldDB" id="A0AA39XT38"/>
<dbReference type="PANTHER" id="PTHR48012:SF10">
    <property type="entry name" value="FI20177P1"/>
    <property type="match status" value="1"/>
</dbReference>
<reference evidence="13" key="1">
    <citation type="submission" date="2023-06" db="EMBL/GenBank/DDBJ databases">
        <title>Genome-scale phylogeny and comparative genomics of the fungal order Sordariales.</title>
        <authorList>
            <consortium name="Lawrence Berkeley National Laboratory"/>
            <person name="Hensen N."/>
            <person name="Bonometti L."/>
            <person name="Westerberg I."/>
            <person name="Brannstrom I.O."/>
            <person name="Guillou S."/>
            <person name="Cros-Aarteil S."/>
            <person name="Calhoun S."/>
            <person name="Haridas S."/>
            <person name="Kuo A."/>
            <person name="Mondo S."/>
            <person name="Pangilinan J."/>
            <person name="Riley R."/>
            <person name="Labutti K."/>
            <person name="Andreopoulos B."/>
            <person name="Lipzen A."/>
            <person name="Chen C."/>
            <person name="Yanf M."/>
            <person name="Daum C."/>
            <person name="Ng V."/>
            <person name="Clum A."/>
            <person name="Steindorff A."/>
            <person name="Ohm R."/>
            <person name="Martin F."/>
            <person name="Silar P."/>
            <person name="Natvig D."/>
            <person name="Lalanne C."/>
            <person name="Gautier V."/>
            <person name="Ament-Velasquez S.L."/>
            <person name="Kruys A."/>
            <person name="Hutchinson M.I."/>
            <person name="Powell A.J."/>
            <person name="Barry K."/>
            <person name="Miller A.N."/>
            <person name="Grigoriev I.V."/>
            <person name="Debuchy R."/>
            <person name="Gladieux P."/>
            <person name="Thoren M.H."/>
            <person name="Johannesson H."/>
        </authorList>
    </citation>
    <scope>NUCLEOTIDE SEQUENCE</scope>
    <source>
        <strain evidence="13">SMH2532-1</strain>
    </source>
</reference>
<dbReference type="GO" id="GO:0005524">
    <property type="term" value="F:ATP binding"/>
    <property type="evidence" value="ECO:0007669"/>
    <property type="project" value="UniProtKB-UniRule"/>
</dbReference>
<dbReference type="GO" id="GO:0005737">
    <property type="term" value="C:cytoplasm"/>
    <property type="evidence" value="ECO:0007669"/>
    <property type="project" value="TreeGrafter"/>
</dbReference>
<evidence type="ECO:0000256" key="3">
    <source>
        <dbReference type="ARBA" id="ARBA00022527"/>
    </source>
</evidence>
<feature type="region of interest" description="Disordered" evidence="11">
    <location>
        <begin position="492"/>
        <end position="514"/>
    </location>
</feature>
<feature type="compositionally biased region" description="Acidic residues" evidence="11">
    <location>
        <begin position="354"/>
        <end position="377"/>
    </location>
</feature>
<dbReference type="PANTHER" id="PTHR48012">
    <property type="entry name" value="STERILE20-LIKE KINASE, ISOFORM B-RELATED"/>
    <property type="match status" value="1"/>
</dbReference>
<feature type="region of interest" description="Disordered" evidence="11">
    <location>
        <begin position="824"/>
        <end position="846"/>
    </location>
</feature>
<comment type="catalytic activity">
    <reaction evidence="8">
        <text>L-threonyl-[protein] + ATP = O-phospho-L-threonyl-[protein] + ADP + H(+)</text>
        <dbReference type="Rhea" id="RHEA:46608"/>
        <dbReference type="Rhea" id="RHEA-COMP:11060"/>
        <dbReference type="Rhea" id="RHEA-COMP:11605"/>
        <dbReference type="ChEBI" id="CHEBI:15378"/>
        <dbReference type="ChEBI" id="CHEBI:30013"/>
        <dbReference type="ChEBI" id="CHEBI:30616"/>
        <dbReference type="ChEBI" id="CHEBI:61977"/>
        <dbReference type="ChEBI" id="CHEBI:456216"/>
        <dbReference type="EC" id="2.7.11.1"/>
    </reaction>
</comment>
<accession>A0AA39XT38</accession>
<keyword evidence="5 10" id="KW-0547">Nucleotide-binding</keyword>
<feature type="compositionally biased region" description="Low complexity" evidence="11">
    <location>
        <begin position="781"/>
        <end position="791"/>
    </location>
</feature>
<dbReference type="Pfam" id="PF00069">
    <property type="entry name" value="Pkinase"/>
    <property type="match status" value="1"/>
</dbReference>
<dbReference type="EMBL" id="JAULSV010000007">
    <property type="protein sequence ID" value="KAK0639624.1"/>
    <property type="molecule type" value="Genomic_DNA"/>
</dbReference>
<dbReference type="InterPro" id="IPR008271">
    <property type="entry name" value="Ser/Thr_kinase_AS"/>
</dbReference>
<comment type="caution">
    <text evidence="13">The sequence shown here is derived from an EMBL/GenBank/DDBJ whole genome shotgun (WGS) entry which is preliminary data.</text>
</comment>
<dbReference type="GO" id="GO:0004674">
    <property type="term" value="F:protein serine/threonine kinase activity"/>
    <property type="evidence" value="ECO:0007669"/>
    <property type="project" value="UniProtKB-KW"/>
</dbReference>
<keyword evidence="4" id="KW-0808">Transferase</keyword>
<evidence type="ECO:0000259" key="12">
    <source>
        <dbReference type="PROSITE" id="PS50011"/>
    </source>
</evidence>
<gene>
    <name evidence="13" type="ORF">B0T16DRAFT_423499</name>
</gene>
<comment type="similarity">
    <text evidence="1">Belongs to the protein kinase superfamily. STE Ser/Thr protein kinase family. STE20 subfamily.</text>
</comment>
<evidence type="ECO:0000256" key="4">
    <source>
        <dbReference type="ARBA" id="ARBA00022679"/>
    </source>
</evidence>
<evidence type="ECO:0000256" key="6">
    <source>
        <dbReference type="ARBA" id="ARBA00022777"/>
    </source>
</evidence>
<dbReference type="PROSITE" id="PS50011">
    <property type="entry name" value="PROTEIN_KINASE_DOM"/>
    <property type="match status" value="1"/>
</dbReference>
<keyword evidence="7 10" id="KW-0067">ATP-binding</keyword>
<organism evidence="13 14">
    <name type="scientific">Cercophora newfieldiana</name>
    <dbReference type="NCBI Taxonomy" id="92897"/>
    <lineage>
        <taxon>Eukaryota</taxon>
        <taxon>Fungi</taxon>
        <taxon>Dikarya</taxon>
        <taxon>Ascomycota</taxon>
        <taxon>Pezizomycotina</taxon>
        <taxon>Sordariomycetes</taxon>
        <taxon>Sordariomycetidae</taxon>
        <taxon>Sordariales</taxon>
        <taxon>Lasiosphaeriaceae</taxon>
        <taxon>Cercophora</taxon>
    </lineage>
</organism>
<name>A0AA39XT38_9PEZI</name>
<evidence type="ECO:0000256" key="2">
    <source>
        <dbReference type="ARBA" id="ARBA00012513"/>
    </source>
</evidence>
<dbReference type="InterPro" id="IPR000719">
    <property type="entry name" value="Prot_kinase_dom"/>
</dbReference>
<evidence type="ECO:0000313" key="13">
    <source>
        <dbReference type="EMBL" id="KAK0639624.1"/>
    </source>
</evidence>
<dbReference type="SUPFAM" id="SSF56112">
    <property type="entry name" value="Protein kinase-like (PK-like)"/>
    <property type="match status" value="1"/>
</dbReference>
<evidence type="ECO:0000256" key="9">
    <source>
        <dbReference type="ARBA" id="ARBA00048679"/>
    </source>
</evidence>
<dbReference type="InterPro" id="IPR017441">
    <property type="entry name" value="Protein_kinase_ATP_BS"/>
</dbReference>
<dbReference type="PROSITE" id="PS00107">
    <property type="entry name" value="PROTEIN_KINASE_ATP"/>
    <property type="match status" value="1"/>
</dbReference>
<feature type="region of interest" description="Disordered" evidence="11">
    <location>
        <begin position="546"/>
        <end position="570"/>
    </location>
</feature>
<feature type="domain" description="Protein kinase" evidence="12">
    <location>
        <begin position="44"/>
        <end position="310"/>
    </location>
</feature>
<evidence type="ECO:0000256" key="11">
    <source>
        <dbReference type="SAM" id="MobiDB-lite"/>
    </source>
</evidence>
<evidence type="ECO:0000313" key="14">
    <source>
        <dbReference type="Proteomes" id="UP001174936"/>
    </source>
</evidence>
<sequence>MPNNLQHLEIELSAPKQKAIEDARKGQAAIVRECIDAGTEPPPYLLTELIGKGSFGRVYRASDTRAKPARAVAVKIISIEEGDTFSPGSADTFNDILKEVNTLKLLGSSGAKNINIVVDSLLVGQSVWIVTEYCAGGSVASLMRPTGGLPEKWIIPILREVAEAVYWVHRQGIIHRDIKCANVLVTDAGGIQLCDFGVAGIMETKFDKRSTVTGTLQWMAPELFDTAVSYGIEVDIWAFGSMAYEVATGLPPNATTNIDIPQFGSYLKQYCPRLKGDTFSDALKSLVAFCLVDDPKKRPRIEEVQEHMYIANTEEEYPTASLSKLVSAYKLWEAQGGSRRSLFSAGGAQGFAKDDEEDQNQNDEWAFDDGDDGDDSELVMENPDDAQAVYDAYGLNLGVPQVAEPSAKQMRRRRLPPKNIPQFKGPLEKVFDPNTISNYGENARAFYGRQASPPPPTSDLPLRDNSENSTVRESLIDLDASLGGGGDTLTRFGSDAETIKPGNRASEASFSDAKRKTQDWTFPSMSAAVEKPQEWTFPSMSAVVENPDEESYQGGSYQASRIDAGSAPPTRIFHPTEGPLGGHHATSASVPELNRASTLSLIDLDASIVDVPNVVYPPPAEPYPTESYPLPEEPHALSVETTNFSRPNRASNLSLIDLDASIVDVTRPSTAGSYPFSTMNNSNRASNFSLIDLDASFVPHADITRPTTAGSINTNSPGSINDSTPFDLEFELPSATSTTSTYREPSMFVDGALASNLSHALSPSDRDTPPSPSSSPPPPSLHVSSSPAAPVYPQRTTSITTPHHSVSFSFSSPTATTLRTLAIVPPLPPLPSPPSANALQGQGSREELKQELQAMIASLNEHLQHTAECLSALPVRRAGGENARWSGSAGSGRSGSVNAGTGLGLGEGV</sequence>
<dbReference type="EC" id="2.7.11.1" evidence="2"/>
<feature type="binding site" evidence="10">
    <location>
        <position position="75"/>
    </location>
    <ligand>
        <name>ATP</name>
        <dbReference type="ChEBI" id="CHEBI:30616"/>
    </ligand>
</feature>
<evidence type="ECO:0000256" key="1">
    <source>
        <dbReference type="ARBA" id="ARBA00008874"/>
    </source>
</evidence>
<feature type="compositionally biased region" description="Polar residues" evidence="11">
    <location>
        <begin position="706"/>
        <end position="724"/>
    </location>
</feature>
<dbReference type="InterPro" id="IPR050629">
    <property type="entry name" value="STE20/SPS1-PAK"/>
</dbReference>
<dbReference type="PROSITE" id="PS00108">
    <property type="entry name" value="PROTEIN_KINASE_ST"/>
    <property type="match status" value="1"/>
</dbReference>
<dbReference type="SMART" id="SM00220">
    <property type="entry name" value="S_TKc"/>
    <property type="match status" value="1"/>
</dbReference>
<dbReference type="Gene3D" id="1.10.510.10">
    <property type="entry name" value="Transferase(Phosphotransferase) domain 1"/>
    <property type="match status" value="1"/>
</dbReference>
<comment type="catalytic activity">
    <reaction evidence="9">
        <text>L-seryl-[protein] + ATP = O-phospho-L-seryl-[protein] + ADP + H(+)</text>
        <dbReference type="Rhea" id="RHEA:17989"/>
        <dbReference type="Rhea" id="RHEA-COMP:9863"/>
        <dbReference type="Rhea" id="RHEA-COMP:11604"/>
        <dbReference type="ChEBI" id="CHEBI:15378"/>
        <dbReference type="ChEBI" id="CHEBI:29999"/>
        <dbReference type="ChEBI" id="CHEBI:30616"/>
        <dbReference type="ChEBI" id="CHEBI:83421"/>
        <dbReference type="ChEBI" id="CHEBI:456216"/>
        <dbReference type="EC" id="2.7.11.1"/>
    </reaction>
</comment>
<protein>
    <recommendedName>
        <fullName evidence="2">non-specific serine/threonine protein kinase</fullName>
        <ecNumber evidence="2">2.7.11.1</ecNumber>
    </recommendedName>
</protein>
<keyword evidence="3" id="KW-0723">Serine/threonine-protein kinase</keyword>
<feature type="region of interest" description="Disordered" evidence="11">
    <location>
        <begin position="343"/>
        <end position="377"/>
    </location>
</feature>
<evidence type="ECO:0000256" key="10">
    <source>
        <dbReference type="PROSITE-ProRule" id="PRU10141"/>
    </source>
</evidence>
<feature type="compositionally biased region" description="Pro residues" evidence="11">
    <location>
        <begin position="769"/>
        <end position="780"/>
    </location>
</feature>
<keyword evidence="6 13" id="KW-0418">Kinase</keyword>
<proteinExistence type="inferred from homology"/>
<evidence type="ECO:0000256" key="8">
    <source>
        <dbReference type="ARBA" id="ARBA00047899"/>
    </source>
</evidence>